<dbReference type="SMART" id="SM00877">
    <property type="entry name" value="BMC"/>
    <property type="match status" value="1"/>
</dbReference>
<reference evidence="5" key="1">
    <citation type="submission" date="2011-10" db="EMBL/GenBank/DDBJ databases">
        <title>The complete genome of chromosome of Thermovirga lienii DSM 17291.</title>
        <authorList>
            <consortium name="US DOE Joint Genome Institute (JGI-PGF)"/>
            <person name="Lucas S."/>
            <person name="Copeland A."/>
            <person name="Lapidus A."/>
            <person name="Glavina del Rio T."/>
            <person name="Dalin E."/>
            <person name="Tice H."/>
            <person name="Bruce D."/>
            <person name="Goodwin L."/>
            <person name="Pitluck S."/>
            <person name="Peters L."/>
            <person name="Mikhailova N."/>
            <person name="Saunders E."/>
            <person name="Kyrpides N."/>
            <person name="Mavromatis K."/>
            <person name="Ivanova N."/>
            <person name="Last F.I."/>
            <person name="Brettin T."/>
            <person name="Detter J.C."/>
            <person name="Han C."/>
            <person name="Larimer F."/>
            <person name="Land M."/>
            <person name="Hauser L."/>
            <person name="Markowitz V."/>
            <person name="Cheng J.-F."/>
            <person name="Hugenholtz P."/>
            <person name="Woyke T."/>
            <person name="Wu D."/>
            <person name="Spring S."/>
            <person name="Schroeder M."/>
            <person name="Brambilla E.-M."/>
            <person name="Klenk H.-P."/>
            <person name="Eisen J.A."/>
        </authorList>
    </citation>
    <scope>NUCLEOTIDE SEQUENCE [LARGE SCALE GENOMIC DNA]</scope>
    <source>
        <strain evidence="5">ATCC BAA-1197 / DSM 17291 / Cas60314</strain>
    </source>
</reference>
<dbReference type="InterPro" id="IPR000249">
    <property type="entry name" value="BMC_dom"/>
</dbReference>
<evidence type="ECO:0000256" key="1">
    <source>
        <dbReference type="ARBA" id="ARBA00024322"/>
    </source>
</evidence>
<evidence type="ECO:0000259" key="3">
    <source>
        <dbReference type="SMART" id="SM00877"/>
    </source>
</evidence>
<evidence type="ECO:0000256" key="2">
    <source>
        <dbReference type="ARBA" id="ARBA00024446"/>
    </source>
</evidence>
<dbReference type="Proteomes" id="UP000005868">
    <property type="component" value="Chromosome"/>
</dbReference>
<keyword evidence="2" id="KW-1283">Bacterial microcompartment</keyword>
<organism evidence="4 5">
    <name type="scientific">Thermovirga lienii (strain ATCC BAA-1197 / DSM 17291 / Cas60314)</name>
    <dbReference type="NCBI Taxonomy" id="580340"/>
    <lineage>
        <taxon>Bacteria</taxon>
        <taxon>Thermotogati</taxon>
        <taxon>Synergistota</taxon>
        <taxon>Synergistia</taxon>
        <taxon>Synergistales</taxon>
        <taxon>Thermovirgaceae</taxon>
        <taxon>Thermovirga</taxon>
    </lineage>
</organism>
<dbReference type="GO" id="GO:0031469">
    <property type="term" value="C:bacterial microcompartment"/>
    <property type="evidence" value="ECO:0007669"/>
    <property type="project" value="UniProtKB-SubCell"/>
</dbReference>
<dbReference type="EMBL" id="CP003096">
    <property type="protein sequence ID" value="AER65950.1"/>
    <property type="molecule type" value="Genomic_DNA"/>
</dbReference>
<proteinExistence type="predicted"/>
<accession>G7V6C1</accession>
<dbReference type="AlphaFoldDB" id="G7V6C1"/>
<sequence length="100" mass="10580">MAISARLVVKPTEALLEVLKSRLRPRVVKDFNGAGALLLIQGAVVDVLAAIDVATKASNVKASEVVGNCPQQLNTVVFWGSVSDVKQALSALKEWGDVKP</sequence>
<dbReference type="Pfam" id="PF00936">
    <property type="entry name" value="BMC"/>
    <property type="match status" value="1"/>
</dbReference>
<gene>
    <name evidence="4" type="ordered locus">Tlie_0206</name>
</gene>
<dbReference type="STRING" id="580340.Tlie_0206"/>
<feature type="domain" description="Bacterial microcompartment" evidence="3">
    <location>
        <begin position="35"/>
        <end position="100"/>
    </location>
</feature>
<dbReference type="KEGG" id="tli:Tlie_0206"/>
<reference evidence="4 5" key="2">
    <citation type="journal article" date="2012" name="Stand. Genomic Sci.">
        <title>Genome sequence of the moderately thermophilic, amino-acid-degrading and sulfur-reducing bacterium Thermovirga lienii type strain (Cas60314(T)).</title>
        <authorList>
            <person name="Goker M."/>
            <person name="Saunders E."/>
            <person name="Lapidus A."/>
            <person name="Nolan M."/>
            <person name="Lucas S."/>
            <person name="Hammon N."/>
            <person name="Deshpande S."/>
            <person name="Cheng J.F."/>
            <person name="Han C."/>
            <person name="Tapia R."/>
            <person name="Goodwin L.A."/>
            <person name="Pitluck S."/>
            <person name="Liolios K."/>
            <person name="Mavromatis K."/>
            <person name="Pagani I."/>
            <person name="Ivanova N."/>
            <person name="Mikhailova N."/>
            <person name="Pati A."/>
            <person name="Chen A."/>
            <person name="Palaniappan K."/>
            <person name="Land M."/>
            <person name="Chang Y.J."/>
            <person name="Jeffries C.D."/>
            <person name="Brambilla E.M."/>
            <person name="Rohde M."/>
            <person name="Spring S."/>
            <person name="Detter J.C."/>
            <person name="Woyke T."/>
            <person name="Bristow J."/>
            <person name="Eisen J.A."/>
            <person name="Markowitz V."/>
            <person name="Hugenholtz P."/>
            <person name="Kyrpides N.C."/>
            <person name="Klenk H.P."/>
        </authorList>
    </citation>
    <scope>NUCLEOTIDE SEQUENCE [LARGE SCALE GENOMIC DNA]</scope>
    <source>
        <strain evidence="5">ATCC BAA-1197 / DSM 17291 / Cas60314</strain>
    </source>
</reference>
<evidence type="ECO:0000313" key="4">
    <source>
        <dbReference type="EMBL" id="AER65950.1"/>
    </source>
</evidence>
<dbReference type="eggNOG" id="ENOG50331IJ">
    <property type="taxonomic scope" value="Bacteria"/>
</dbReference>
<dbReference type="HOGENOM" id="CLU_171083_0_0_0"/>
<keyword evidence="5" id="KW-1185">Reference proteome</keyword>
<dbReference type="OrthoDB" id="5568at2"/>
<protein>
    <submittedName>
        <fullName evidence="4">Microcompartments protein</fullName>
    </submittedName>
</protein>
<comment type="subcellular location">
    <subcellularLocation>
        <location evidence="1">Bacterial microcompartment</location>
    </subcellularLocation>
</comment>
<dbReference type="InterPro" id="IPR037233">
    <property type="entry name" value="CcmK-like_sf"/>
</dbReference>
<name>G7V6C1_THELD</name>
<evidence type="ECO:0000313" key="5">
    <source>
        <dbReference type="Proteomes" id="UP000005868"/>
    </source>
</evidence>
<dbReference type="Gene3D" id="3.30.70.1710">
    <property type="match status" value="1"/>
</dbReference>
<dbReference type="SUPFAM" id="SSF143414">
    <property type="entry name" value="CcmK-like"/>
    <property type="match status" value="1"/>
</dbReference>